<dbReference type="SUPFAM" id="SSF46689">
    <property type="entry name" value="Homeodomain-like"/>
    <property type="match status" value="1"/>
</dbReference>
<dbReference type="InterPro" id="IPR034660">
    <property type="entry name" value="DinB/YfiT-like"/>
</dbReference>
<feature type="domain" description="HTH araC/xylS-type" evidence="3">
    <location>
        <begin position="7"/>
        <end position="109"/>
    </location>
</feature>
<dbReference type="Proteomes" id="UP001550348">
    <property type="component" value="Unassembled WGS sequence"/>
</dbReference>
<dbReference type="Pfam" id="PF12867">
    <property type="entry name" value="DinB_2"/>
    <property type="match status" value="1"/>
</dbReference>
<dbReference type="InterPro" id="IPR009057">
    <property type="entry name" value="Homeodomain-like_sf"/>
</dbReference>
<dbReference type="PANTHER" id="PTHR11019">
    <property type="entry name" value="HTH-TYPE TRANSCRIPTIONAL REGULATOR NIMR"/>
    <property type="match status" value="1"/>
</dbReference>
<dbReference type="Pfam" id="PF12833">
    <property type="entry name" value="HTH_18"/>
    <property type="match status" value="1"/>
</dbReference>
<keyword evidence="5" id="KW-1185">Reference proteome</keyword>
<evidence type="ECO:0000313" key="4">
    <source>
        <dbReference type="EMBL" id="MEU0156083.1"/>
    </source>
</evidence>
<name>A0ABV2VTG3_9ACTN</name>
<dbReference type="SUPFAM" id="SSF109854">
    <property type="entry name" value="DinB/YfiT-like putative metalloenzymes"/>
    <property type="match status" value="1"/>
</dbReference>
<comment type="caution">
    <text evidence="4">The sequence shown here is derived from an EMBL/GenBank/DDBJ whole genome shotgun (WGS) entry which is preliminary data.</text>
</comment>
<dbReference type="EMBL" id="JBEXRX010000150">
    <property type="protein sequence ID" value="MEU0156083.1"/>
    <property type="molecule type" value="Genomic_DNA"/>
</dbReference>
<reference evidence="4 5" key="1">
    <citation type="submission" date="2024-06" db="EMBL/GenBank/DDBJ databases">
        <title>The Natural Products Discovery Center: Release of the First 8490 Sequenced Strains for Exploring Actinobacteria Biosynthetic Diversity.</title>
        <authorList>
            <person name="Kalkreuter E."/>
            <person name="Kautsar S.A."/>
            <person name="Yang D."/>
            <person name="Bader C.D."/>
            <person name="Teijaro C.N."/>
            <person name="Fluegel L."/>
            <person name="Davis C.M."/>
            <person name="Simpson J.R."/>
            <person name="Lauterbach L."/>
            <person name="Steele A.D."/>
            <person name="Gui C."/>
            <person name="Meng S."/>
            <person name="Li G."/>
            <person name="Viehrig K."/>
            <person name="Ye F."/>
            <person name="Su P."/>
            <person name="Kiefer A.F."/>
            <person name="Nichols A."/>
            <person name="Cepeda A.J."/>
            <person name="Yan W."/>
            <person name="Fan B."/>
            <person name="Jiang Y."/>
            <person name="Adhikari A."/>
            <person name="Zheng C.-J."/>
            <person name="Schuster L."/>
            <person name="Cowan T.M."/>
            <person name="Smanski M.J."/>
            <person name="Chevrette M.G."/>
            <person name="De Carvalho L.P.S."/>
            <person name="Shen B."/>
        </authorList>
    </citation>
    <scope>NUCLEOTIDE SEQUENCE [LARGE SCALE GENOMIC DNA]</scope>
    <source>
        <strain evidence="4 5">NPDC006286</strain>
    </source>
</reference>
<evidence type="ECO:0000256" key="1">
    <source>
        <dbReference type="ARBA" id="ARBA00023015"/>
    </source>
</evidence>
<dbReference type="PROSITE" id="PS01124">
    <property type="entry name" value="HTH_ARAC_FAMILY_2"/>
    <property type="match status" value="1"/>
</dbReference>
<evidence type="ECO:0000256" key="2">
    <source>
        <dbReference type="ARBA" id="ARBA00023163"/>
    </source>
</evidence>
<accession>A0ABV2VTG3</accession>
<dbReference type="PANTHER" id="PTHR11019:SF159">
    <property type="entry name" value="TRANSCRIPTIONAL REGULATOR-RELATED"/>
    <property type="match status" value="1"/>
</dbReference>
<keyword evidence="1" id="KW-0805">Transcription regulation</keyword>
<dbReference type="InterPro" id="IPR024775">
    <property type="entry name" value="DinB-like"/>
</dbReference>
<protein>
    <submittedName>
        <fullName evidence="4">Helix-turn-helix domain-containing protein</fullName>
    </submittedName>
</protein>
<keyword evidence="2" id="KW-0804">Transcription</keyword>
<evidence type="ECO:0000259" key="3">
    <source>
        <dbReference type="PROSITE" id="PS01124"/>
    </source>
</evidence>
<dbReference type="SMART" id="SM00342">
    <property type="entry name" value="HTH_ARAC"/>
    <property type="match status" value="1"/>
</dbReference>
<dbReference type="Gene3D" id="1.20.120.450">
    <property type="entry name" value="dinb family like domain"/>
    <property type="match status" value="1"/>
</dbReference>
<organism evidence="4 5">
    <name type="scientific">Micromonospora fulviviridis</name>
    <dbReference type="NCBI Taxonomy" id="47860"/>
    <lineage>
        <taxon>Bacteria</taxon>
        <taxon>Bacillati</taxon>
        <taxon>Actinomycetota</taxon>
        <taxon>Actinomycetes</taxon>
        <taxon>Micromonosporales</taxon>
        <taxon>Micromonosporaceae</taxon>
        <taxon>Micromonospora</taxon>
    </lineage>
</organism>
<dbReference type="RefSeq" id="WP_355667620.1">
    <property type="nucleotide sequence ID" value="NZ_JBEXRX010000150.1"/>
</dbReference>
<proteinExistence type="predicted"/>
<dbReference type="Gene3D" id="1.10.10.60">
    <property type="entry name" value="Homeodomain-like"/>
    <property type="match status" value="2"/>
</dbReference>
<sequence length="313" mass="35089">MVELGRDRLRELLDAVLADKGKGQYRSLDDMAGDVFVSPFHFSRMLSRGSHESPVAMRRRVLMERAARQLQRGSSVAEAAWAAGYDSVEGFSRAFARAFGHPPSRPAVRHWLPAPNGIHFHPPISLWVDSVERAADPLFEQLVRHDLDDTRALLEYATRITDTELRKVWLPATVVLQTDGVEETIGDVLTHLVQAKETWLASIEGHDTPSSAERPSVSELIERHDAVAASWLAMVRDLDARGAWGDRLIDALCDPPESFVMSSVIAHVVTFSAHRRQLVRHMLRASGHKIGPGDPIMWLRRRRHEATTGNELE</sequence>
<dbReference type="InterPro" id="IPR018060">
    <property type="entry name" value="HTH_AraC"/>
</dbReference>
<gene>
    <name evidence="4" type="ORF">ABZ071_30150</name>
</gene>
<evidence type="ECO:0000313" key="5">
    <source>
        <dbReference type="Proteomes" id="UP001550348"/>
    </source>
</evidence>